<dbReference type="AlphaFoldDB" id="M5RQ14"/>
<name>M5RQ14_9BACT</name>
<evidence type="ECO:0000313" key="2">
    <source>
        <dbReference type="Proteomes" id="UP000011991"/>
    </source>
</evidence>
<dbReference type="PATRIC" id="fig|1265738.3.peg.1661"/>
<proteinExistence type="predicted"/>
<organism evidence="1 2">
    <name type="scientific">Rhodopirellula maiorica SM1</name>
    <dbReference type="NCBI Taxonomy" id="1265738"/>
    <lineage>
        <taxon>Bacteria</taxon>
        <taxon>Pseudomonadati</taxon>
        <taxon>Planctomycetota</taxon>
        <taxon>Planctomycetia</taxon>
        <taxon>Pirellulales</taxon>
        <taxon>Pirellulaceae</taxon>
        <taxon>Novipirellula</taxon>
    </lineage>
</organism>
<evidence type="ECO:0000313" key="1">
    <source>
        <dbReference type="EMBL" id="EMI21428.1"/>
    </source>
</evidence>
<dbReference type="EMBL" id="ANOG01000249">
    <property type="protein sequence ID" value="EMI21428.1"/>
    <property type="molecule type" value="Genomic_DNA"/>
</dbReference>
<reference evidence="1 2" key="1">
    <citation type="journal article" date="2013" name="Mar. Genomics">
        <title>Expression of sulfatases in Rhodopirellula baltica and the diversity of sulfatases in the genus Rhodopirellula.</title>
        <authorList>
            <person name="Wegner C.E."/>
            <person name="Richter-Heitmann T."/>
            <person name="Klindworth A."/>
            <person name="Klockow C."/>
            <person name="Richter M."/>
            <person name="Achstetter T."/>
            <person name="Glockner F.O."/>
            <person name="Harder J."/>
        </authorList>
    </citation>
    <scope>NUCLEOTIDE SEQUENCE [LARGE SCALE GENOMIC DNA]</scope>
    <source>
        <strain evidence="1 2">SM1</strain>
    </source>
</reference>
<accession>M5RQ14</accession>
<dbReference type="Proteomes" id="UP000011991">
    <property type="component" value="Unassembled WGS sequence"/>
</dbReference>
<gene>
    <name evidence="1" type="ORF">RMSM_01670</name>
</gene>
<sequence length="49" mass="5673">MKSFRDFRLVLGDFPHGFILPPPARNRQTEVPSCSNLCLRLVPRRFAES</sequence>
<protein>
    <submittedName>
        <fullName evidence="1">Uncharacterized protein</fullName>
    </submittedName>
</protein>
<keyword evidence="2" id="KW-1185">Reference proteome</keyword>
<comment type="caution">
    <text evidence="1">The sequence shown here is derived from an EMBL/GenBank/DDBJ whole genome shotgun (WGS) entry which is preliminary data.</text>
</comment>